<name>A0A3N1UQ85_9BACT</name>
<dbReference type="Proteomes" id="UP000276223">
    <property type="component" value="Unassembled WGS sequence"/>
</dbReference>
<proteinExistence type="predicted"/>
<evidence type="ECO:0000313" key="2">
    <source>
        <dbReference type="Proteomes" id="UP000276223"/>
    </source>
</evidence>
<gene>
    <name evidence="1" type="ORF">EDC27_1297</name>
</gene>
<evidence type="ECO:0000313" key="1">
    <source>
        <dbReference type="EMBL" id="ROQ93285.1"/>
    </source>
</evidence>
<protein>
    <submittedName>
        <fullName evidence="1">Uncharacterized protein</fullName>
    </submittedName>
</protein>
<sequence>MNACHNGTSRHPETSENLFVDDFFRRQQACAEGHASSYGDNRDQLFKRFRLRLDPSHQRYVTGYQWFCRVCENPSASEEVWFPCRQKFVTVKVVCHLGCHNHWRLKIHAHKPMSLASVC</sequence>
<accession>A0A3N1UQ85</accession>
<dbReference type="RefSeq" id="WP_123289809.1">
    <property type="nucleotide sequence ID" value="NZ_RJVA01000011.1"/>
</dbReference>
<dbReference type="AlphaFoldDB" id="A0A3N1UQ85"/>
<keyword evidence="2" id="KW-1185">Reference proteome</keyword>
<organism evidence="1 2">
    <name type="scientific">Desulfosoma caldarium</name>
    <dbReference type="NCBI Taxonomy" id="610254"/>
    <lineage>
        <taxon>Bacteria</taxon>
        <taxon>Pseudomonadati</taxon>
        <taxon>Thermodesulfobacteriota</taxon>
        <taxon>Syntrophobacteria</taxon>
        <taxon>Syntrophobacterales</taxon>
        <taxon>Syntrophobacteraceae</taxon>
        <taxon>Desulfosoma</taxon>
    </lineage>
</organism>
<reference evidence="1 2" key="1">
    <citation type="submission" date="2018-11" db="EMBL/GenBank/DDBJ databases">
        <title>Genomic Encyclopedia of Type Strains, Phase IV (KMG-IV): sequencing the most valuable type-strain genomes for metagenomic binning, comparative biology and taxonomic classification.</title>
        <authorList>
            <person name="Goeker M."/>
        </authorList>
    </citation>
    <scope>NUCLEOTIDE SEQUENCE [LARGE SCALE GENOMIC DNA]</scope>
    <source>
        <strain evidence="1 2">DSM 22027</strain>
    </source>
</reference>
<dbReference type="EMBL" id="RJVA01000011">
    <property type="protein sequence ID" value="ROQ93285.1"/>
    <property type="molecule type" value="Genomic_DNA"/>
</dbReference>
<comment type="caution">
    <text evidence="1">The sequence shown here is derived from an EMBL/GenBank/DDBJ whole genome shotgun (WGS) entry which is preliminary data.</text>
</comment>